<dbReference type="EMBL" id="CAJHNH020006902">
    <property type="protein sequence ID" value="CAG5134208.1"/>
    <property type="molecule type" value="Genomic_DNA"/>
</dbReference>
<feature type="coiled-coil region" evidence="3">
    <location>
        <begin position="66"/>
        <end position="93"/>
    </location>
</feature>
<dbReference type="GO" id="GO:0031083">
    <property type="term" value="C:BLOC-1 complex"/>
    <property type="evidence" value="ECO:0007669"/>
    <property type="project" value="InterPro"/>
</dbReference>
<evidence type="ECO:0000313" key="4">
    <source>
        <dbReference type="EMBL" id="CAG5134208.1"/>
    </source>
</evidence>
<keyword evidence="5" id="KW-1185">Reference proteome</keyword>
<keyword evidence="3" id="KW-0175">Coiled coil</keyword>
<evidence type="ECO:0000256" key="2">
    <source>
        <dbReference type="ARBA" id="ARBA00019580"/>
    </source>
</evidence>
<dbReference type="InterPro" id="IPR017243">
    <property type="entry name" value="Bloc1s5"/>
</dbReference>
<dbReference type="Pfam" id="PF14942">
    <property type="entry name" value="Muted"/>
    <property type="match status" value="1"/>
</dbReference>
<comment type="caution">
    <text evidence="4">The sequence shown here is derived from an EMBL/GenBank/DDBJ whole genome shotgun (WGS) entry which is preliminary data.</text>
</comment>
<sequence length="156" mass="18361">MTTEHIVRDVTDIYIRLFNHRAALQGLTNNFVKEFEEKRGDREMPALTQTFELVIESRDKTWPSLTEQLDSHLVQLKDSVDKAKNQCHQILQDVEQKTDWLESQRTSREQKWAEFMAGQVIRSSNVDEEFKNKVDSLHKHYAELEEKLREGTTSVL</sequence>
<proteinExistence type="inferred from homology"/>
<evidence type="ECO:0000256" key="3">
    <source>
        <dbReference type="SAM" id="Coils"/>
    </source>
</evidence>
<dbReference type="AlphaFoldDB" id="A0A8S4A1E7"/>
<protein>
    <recommendedName>
        <fullName evidence="2">Biogenesis of lysosome-related organelles complex 1 subunit 5</fullName>
    </recommendedName>
</protein>
<dbReference type="GO" id="GO:0030133">
    <property type="term" value="C:transport vesicle"/>
    <property type="evidence" value="ECO:0007669"/>
    <property type="project" value="InterPro"/>
</dbReference>
<comment type="similarity">
    <text evidence="1">Belongs to the BLOC1S5 family.</text>
</comment>
<gene>
    <name evidence="4" type="ORF">CUNI_LOCUS19766</name>
</gene>
<organism evidence="4 5">
    <name type="scientific">Candidula unifasciata</name>
    <dbReference type="NCBI Taxonomy" id="100452"/>
    <lineage>
        <taxon>Eukaryota</taxon>
        <taxon>Metazoa</taxon>
        <taxon>Spiralia</taxon>
        <taxon>Lophotrochozoa</taxon>
        <taxon>Mollusca</taxon>
        <taxon>Gastropoda</taxon>
        <taxon>Heterobranchia</taxon>
        <taxon>Euthyneura</taxon>
        <taxon>Panpulmonata</taxon>
        <taxon>Eupulmonata</taxon>
        <taxon>Stylommatophora</taxon>
        <taxon>Helicina</taxon>
        <taxon>Helicoidea</taxon>
        <taxon>Geomitridae</taxon>
        <taxon>Candidula</taxon>
    </lineage>
</organism>
<evidence type="ECO:0000256" key="1">
    <source>
        <dbReference type="ARBA" id="ARBA00010754"/>
    </source>
</evidence>
<evidence type="ECO:0000313" key="5">
    <source>
        <dbReference type="Proteomes" id="UP000678393"/>
    </source>
</evidence>
<dbReference type="OrthoDB" id="18964at2759"/>
<name>A0A8S4A1E7_9EUPU</name>
<accession>A0A8S4A1E7</accession>
<dbReference type="PANTHER" id="PTHR31784:SF2">
    <property type="entry name" value="BIOGENESIS OF LYSOSOME-RELATED ORGANELLES COMPLEX 1 SUBUNIT 5"/>
    <property type="match status" value="1"/>
</dbReference>
<reference evidence="4" key="1">
    <citation type="submission" date="2021-04" db="EMBL/GenBank/DDBJ databases">
        <authorList>
            <consortium name="Molecular Ecology Group"/>
        </authorList>
    </citation>
    <scope>NUCLEOTIDE SEQUENCE</scope>
</reference>
<dbReference type="PANTHER" id="PTHR31784">
    <property type="entry name" value="BIOGENESIS OF LYSOSOME-RELATED ORGANELLES COMPLEX 1 SUBUNIT 5"/>
    <property type="match status" value="1"/>
</dbReference>
<dbReference type="Proteomes" id="UP000678393">
    <property type="component" value="Unassembled WGS sequence"/>
</dbReference>